<proteinExistence type="predicted"/>
<evidence type="ECO:0008006" key="3">
    <source>
        <dbReference type="Google" id="ProtNLM"/>
    </source>
</evidence>
<organism evidence="1 2">
    <name type="scientific">Nitrososphaera gargensis (strain Ga9.2)</name>
    <dbReference type="NCBI Taxonomy" id="1237085"/>
    <lineage>
        <taxon>Archaea</taxon>
        <taxon>Nitrososphaerota</taxon>
        <taxon>Nitrososphaeria</taxon>
        <taxon>Nitrososphaerales</taxon>
        <taxon>Nitrososphaeraceae</taxon>
        <taxon>Nitrososphaera</taxon>
    </lineage>
</organism>
<dbReference type="InterPro" id="IPR005358">
    <property type="entry name" value="Puta_zinc/iron-chelating_dom"/>
</dbReference>
<keyword evidence="2" id="KW-1185">Reference proteome</keyword>
<reference evidence="1 2" key="1">
    <citation type="journal article" date="2012" name="Environ. Microbiol.">
        <title>The genome of the ammonia-oxidizing Candidatus Nitrososphaera gargensis: insights into metabolic versatility and environmental adaptations.</title>
        <authorList>
            <person name="Spang A."/>
            <person name="Poehlein A."/>
            <person name="Offre P."/>
            <person name="Zumbragel S."/>
            <person name="Haider S."/>
            <person name="Rychlik N."/>
            <person name="Nowka B."/>
            <person name="Schmeisser C."/>
            <person name="Lebedeva E.V."/>
            <person name="Rattei T."/>
            <person name="Bohm C."/>
            <person name="Schmid M."/>
            <person name="Galushko A."/>
            <person name="Hatzenpichler R."/>
            <person name="Weinmaier T."/>
            <person name="Daniel R."/>
            <person name="Schleper C."/>
            <person name="Spieck E."/>
            <person name="Streit W."/>
            <person name="Wagner M."/>
        </authorList>
    </citation>
    <scope>NUCLEOTIDE SEQUENCE [LARGE SCALE GENOMIC DNA]</scope>
    <source>
        <strain evidence="2">Ga9.2</strain>
    </source>
</reference>
<gene>
    <name evidence="1" type="ordered locus">Ngar_c24510</name>
</gene>
<dbReference type="RefSeq" id="WP_015019910.1">
    <property type="nucleotide sequence ID" value="NC_018719.1"/>
</dbReference>
<evidence type="ECO:0000313" key="2">
    <source>
        <dbReference type="Proteomes" id="UP000008037"/>
    </source>
</evidence>
<dbReference type="Pfam" id="PF03692">
    <property type="entry name" value="CxxCxxCC"/>
    <property type="match status" value="1"/>
</dbReference>
<dbReference type="KEGG" id="nga:Ngar_c24510"/>
<dbReference type="InParanoid" id="K0IHH3"/>
<sequence length="194" mass="21388">MMIKKFSCVQGCSDCCIYREYYPSIEYGKIGVLLLPEEKTAIKKLAKKMSVQVKIIPRLAVGKEFPEKVIAYQMMGKNDDGDLCPFLDVESGERSPHGGFNCRIYPERPLACRAYPVIDAGSTATVATLDGHCQFCKKFSTTRAENSCLQQEVEALVRIKANVTAGKSKVWRYATATGRAGGDAMLPEGWVAES</sequence>
<protein>
    <recommendedName>
        <fullName evidence="3">YkgJ family cysteine cluster protein</fullName>
    </recommendedName>
</protein>
<dbReference type="BioCyc" id="CNIT1237085:G1324-2449-MONOMER"/>
<evidence type="ECO:0000313" key="1">
    <source>
        <dbReference type="EMBL" id="AFU59375.1"/>
    </source>
</evidence>
<dbReference type="AlphaFoldDB" id="K0IHH3"/>
<accession>K0IHH3</accession>
<dbReference type="PANTHER" id="PTHR35866">
    <property type="entry name" value="PUTATIVE-RELATED"/>
    <property type="match status" value="1"/>
</dbReference>
<dbReference type="PANTHER" id="PTHR35866:SF2">
    <property type="entry name" value="YKGJ FAMILY CYSTEINE CLUSTER PROTEIN"/>
    <property type="match status" value="1"/>
</dbReference>
<name>K0IHH3_NITGG</name>
<dbReference type="GeneID" id="13794468"/>
<dbReference type="STRING" id="1237085.Ngar_c24510"/>
<dbReference type="HOGENOM" id="CLU_1444715_0_0_2"/>
<dbReference type="Proteomes" id="UP000008037">
    <property type="component" value="Chromosome"/>
</dbReference>
<dbReference type="EMBL" id="CP002408">
    <property type="protein sequence ID" value="AFU59375.1"/>
    <property type="molecule type" value="Genomic_DNA"/>
</dbReference>